<evidence type="ECO:0000313" key="11">
    <source>
        <dbReference type="Proteomes" id="UP000245956"/>
    </source>
</evidence>
<accession>A0A2U3E733</accession>
<feature type="compositionally biased region" description="Low complexity" evidence="8">
    <location>
        <begin position="491"/>
        <end position="514"/>
    </location>
</feature>
<keyword evidence="4 7" id="KW-0863">Zinc-finger</keyword>
<evidence type="ECO:0000256" key="5">
    <source>
        <dbReference type="ARBA" id="ARBA00022833"/>
    </source>
</evidence>
<dbReference type="InterPro" id="IPR013087">
    <property type="entry name" value="Znf_C2H2_type"/>
</dbReference>
<comment type="caution">
    <text evidence="10">The sequence shown here is derived from an EMBL/GenBank/DDBJ whole genome shotgun (WGS) entry which is preliminary data.</text>
</comment>
<feature type="compositionally biased region" description="Polar residues" evidence="8">
    <location>
        <begin position="444"/>
        <end position="464"/>
    </location>
</feature>
<comment type="subcellular location">
    <subcellularLocation>
        <location evidence="1">Nucleus</location>
    </subcellularLocation>
</comment>
<sequence length="1372" mass="149783">MNQAKPRANQTDVRRTIGRDNGLEERMGSASPSTFSPDQRQRQASLGRGKRVRPLGRYWSTGVPEYEVRSYGAAVPAKCAMYLPGWLAEGTLARAKQAVAMRCSCLPSCTALQNAVRCCGQDGKYGPHSGEHVPPQPVYSDGGCPGRLPCSLYLALGPPPARRYLVRHALLPESLARLVPSTFRLLTSPLPLVSLSLSFPSFSILRLAEQRKAVFHHPSRTEELTLPPQRNSPFQTIDRGSRGTKRAKRFRSAAALLHPLSACAYHTRREEGFATSPFTVRYFSLTYGQLPSLPFGHANRQHIHCPPSTTHFDRKGLLPLTSRLHPLFSALVSRCAVVPDSRHPQSGQGKKIKTGPGPSLHTGTLPRTPHLQEGPSLSRFIHRLLASSRGPLRKPVVCICITSRKTLGPLLSRHRQRSSRDVPPPHASRRVSSSSMDSSHYPSNGINTTSAPQTYPSPTAISPNQLQTGSPLPQTLPPLQPPTSAMQPMYGSHPHTPRTPGTPNTPNSTGNVPTYQNTSQPASRPGVYAMAQNPYPPHPGYATSAAMMPQTTTAASHPQPIAPAPVGGRGPPVLRPMPPGGLMPQPGQPSPYGPGSLMQPNPVLQEGDQPTHVVGSQGRRGILPSAPGRPAAPPAGTTAAKNTVIPVKDADGKFPCPHCTKTYLHAKHLKRHLLRHTGDRPYMCVLCRDTFSRSDILKRHFQKCSIRRGNPTGASHLSHPQAHVKKNAQAQKAAGLANEGDMNHLNGLNNMPQADGMVHPFGMVPVQDGMNNMAGDQNQLSRSNSMNRLENGAPQDRRNMPGMNNSQPYGADPNSMNQQQMPQYGVPHGQNGMPMYGGSNANQQSGLDWSQMFQAGAHQTLNEHPFHPPNRGQTQIGTKTGPNSSMGTTGCSSSDAVVYSEWGIPSSVENPYTQLSNQILNFFYPPNEAIDPHLTGMNLHLSPENVDNFIGHFDKFHQHAPLLHKPSFRIMDAHIGLVTCMCCIGACYSDRLEPSVVREMMDNLWISMERDCLGAMPTSYSVDSGDEGASTADVQVLQALVLMSALHVWNGTSQQRTRARKAFPQVASQARRLGLLHHHGPGKPVQDWPAWADSEQRLRLMHGIIMCDTVWALYCNIPPQFEPFEVQLPLPCDEALWSARTESDWASITRTRQSPSSLHGDQPEFDLALRTLLHPLYRISKGSTSTGGKWVLLFAVMALTWRAQRGGFWGNLHQDDPLPSRVWIMEHGGVKMETDPVNGQCLDPQSYLVLSGALDKVKSILDEDAPSTSAAGQGPEGCIHTDTILSYWIAKRLLTYKLPDDPELSEEACFMRVLQLMDGIRAWVVNNGEAKGEKLELVGEIKEHEDSTLNMTDFFGNAPRGAGDTGAAPATN</sequence>
<feature type="compositionally biased region" description="Low complexity" evidence="8">
    <location>
        <begin position="626"/>
        <end position="640"/>
    </location>
</feature>
<organism evidence="10 11">
    <name type="scientific">Purpureocillium lilacinum</name>
    <name type="common">Paecilomyces lilacinus</name>
    <dbReference type="NCBI Taxonomy" id="33203"/>
    <lineage>
        <taxon>Eukaryota</taxon>
        <taxon>Fungi</taxon>
        <taxon>Dikarya</taxon>
        <taxon>Ascomycota</taxon>
        <taxon>Pezizomycotina</taxon>
        <taxon>Sordariomycetes</taxon>
        <taxon>Hypocreomycetidae</taxon>
        <taxon>Hypocreales</taxon>
        <taxon>Ophiocordycipitaceae</taxon>
        <taxon>Purpureocillium</taxon>
    </lineage>
</organism>
<dbReference type="Proteomes" id="UP000245956">
    <property type="component" value="Unassembled WGS sequence"/>
</dbReference>
<dbReference type="CDD" id="cd12148">
    <property type="entry name" value="fungal_TF_MHR"/>
    <property type="match status" value="1"/>
</dbReference>
<dbReference type="PANTHER" id="PTHR40626">
    <property type="entry name" value="MIP31509P"/>
    <property type="match status" value="1"/>
</dbReference>
<evidence type="ECO:0000256" key="3">
    <source>
        <dbReference type="ARBA" id="ARBA00022737"/>
    </source>
</evidence>
<name>A0A2U3E733_PURLI</name>
<evidence type="ECO:0000256" key="1">
    <source>
        <dbReference type="ARBA" id="ARBA00004123"/>
    </source>
</evidence>
<keyword evidence="2" id="KW-0479">Metal-binding</keyword>
<keyword evidence="5" id="KW-0862">Zinc</keyword>
<dbReference type="SMART" id="SM00355">
    <property type="entry name" value="ZnF_C2H2"/>
    <property type="match status" value="2"/>
</dbReference>
<feature type="region of interest" description="Disordered" evidence="8">
    <location>
        <begin position="340"/>
        <end position="374"/>
    </location>
</feature>
<gene>
    <name evidence="10" type="ORF">PCL_12734</name>
</gene>
<evidence type="ECO:0000256" key="4">
    <source>
        <dbReference type="ARBA" id="ARBA00022771"/>
    </source>
</evidence>
<evidence type="ECO:0000256" key="6">
    <source>
        <dbReference type="ARBA" id="ARBA00023242"/>
    </source>
</evidence>
<feature type="region of interest" description="Disordered" evidence="8">
    <location>
        <begin position="776"/>
        <end position="845"/>
    </location>
</feature>
<evidence type="ECO:0000259" key="9">
    <source>
        <dbReference type="PROSITE" id="PS50157"/>
    </source>
</evidence>
<dbReference type="InterPro" id="IPR036236">
    <property type="entry name" value="Znf_C2H2_sf"/>
</dbReference>
<feature type="compositionally biased region" description="Polar residues" evidence="8">
    <location>
        <begin position="30"/>
        <end position="44"/>
    </location>
</feature>
<dbReference type="Pfam" id="PF04082">
    <property type="entry name" value="Fungal_trans"/>
    <property type="match status" value="1"/>
</dbReference>
<dbReference type="GO" id="GO:0000978">
    <property type="term" value="F:RNA polymerase II cis-regulatory region sequence-specific DNA binding"/>
    <property type="evidence" value="ECO:0007669"/>
    <property type="project" value="InterPro"/>
</dbReference>
<dbReference type="SUPFAM" id="SSF57667">
    <property type="entry name" value="beta-beta-alpha zinc fingers"/>
    <property type="match status" value="1"/>
</dbReference>
<keyword evidence="6" id="KW-0539">Nucleus</keyword>
<dbReference type="InterPro" id="IPR051059">
    <property type="entry name" value="VerF-like"/>
</dbReference>
<dbReference type="Gene3D" id="3.30.160.60">
    <property type="entry name" value="Classic Zinc Finger"/>
    <property type="match status" value="2"/>
</dbReference>
<evidence type="ECO:0000313" key="10">
    <source>
        <dbReference type="EMBL" id="PWI70335.1"/>
    </source>
</evidence>
<feature type="compositionally biased region" description="Polar residues" evidence="8">
    <location>
        <begin position="871"/>
        <end position="889"/>
    </location>
</feature>
<dbReference type="PROSITE" id="PS50157">
    <property type="entry name" value="ZINC_FINGER_C2H2_2"/>
    <property type="match status" value="1"/>
</dbReference>
<feature type="compositionally biased region" description="Polar residues" evidence="8">
    <location>
        <begin position="802"/>
        <end position="822"/>
    </location>
</feature>
<dbReference type="GO" id="GO:0005634">
    <property type="term" value="C:nucleus"/>
    <property type="evidence" value="ECO:0007669"/>
    <property type="project" value="UniProtKB-SubCell"/>
</dbReference>
<dbReference type="InterPro" id="IPR007219">
    <property type="entry name" value="XnlR_reg_dom"/>
</dbReference>
<proteinExistence type="predicted"/>
<feature type="region of interest" description="Disordered" evidence="8">
    <location>
        <begin position="609"/>
        <end position="640"/>
    </location>
</feature>
<dbReference type="GO" id="GO:0000981">
    <property type="term" value="F:DNA-binding transcription factor activity, RNA polymerase II-specific"/>
    <property type="evidence" value="ECO:0007669"/>
    <property type="project" value="InterPro"/>
</dbReference>
<feature type="region of interest" description="Disordered" evidence="8">
    <location>
        <begin position="410"/>
        <end position="535"/>
    </location>
</feature>
<dbReference type="GO" id="GO:0000785">
    <property type="term" value="C:chromatin"/>
    <property type="evidence" value="ECO:0007669"/>
    <property type="project" value="TreeGrafter"/>
</dbReference>
<dbReference type="GO" id="GO:0008270">
    <property type="term" value="F:zinc ion binding"/>
    <property type="evidence" value="ECO:0007669"/>
    <property type="project" value="UniProtKB-KW"/>
</dbReference>
<reference evidence="10 11" key="1">
    <citation type="journal article" date="2016" name="Front. Microbiol.">
        <title>Genome and transcriptome sequences reveal the specific parasitism of the nematophagous Purpureocillium lilacinum 36-1.</title>
        <authorList>
            <person name="Xie J."/>
            <person name="Li S."/>
            <person name="Mo C."/>
            <person name="Xiao X."/>
            <person name="Peng D."/>
            <person name="Wang G."/>
            <person name="Xiao Y."/>
        </authorList>
    </citation>
    <scope>NUCLEOTIDE SEQUENCE [LARGE SCALE GENOMIC DNA]</scope>
    <source>
        <strain evidence="10 11">36-1</strain>
    </source>
</reference>
<keyword evidence="3" id="KW-0677">Repeat</keyword>
<evidence type="ECO:0000256" key="8">
    <source>
        <dbReference type="SAM" id="MobiDB-lite"/>
    </source>
</evidence>
<dbReference type="EMBL" id="LCWV01000009">
    <property type="protein sequence ID" value="PWI70335.1"/>
    <property type="molecule type" value="Genomic_DNA"/>
</dbReference>
<dbReference type="PANTHER" id="PTHR40626:SF12">
    <property type="entry name" value="RFEC"/>
    <property type="match status" value="1"/>
</dbReference>
<dbReference type="GO" id="GO:0006351">
    <property type="term" value="P:DNA-templated transcription"/>
    <property type="evidence" value="ECO:0007669"/>
    <property type="project" value="InterPro"/>
</dbReference>
<feature type="compositionally biased region" description="Basic and acidic residues" evidence="8">
    <location>
        <begin position="12"/>
        <end position="27"/>
    </location>
</feature>
<feature type="compositionally biased region" description="Polar residues" evidence="8">
    <location>
        <begin position="776"/>
        <end position="788"/>
    </location>
</feature>
<feature type="region of interest" description="Disordered" evidence="8">
    <location>
        <begin position="1"/>
        <end position="49"/>
    </location>
</feature>
<evidence type="ECO:0000256" key="2">
    <source>
        <dbReference type="ARBA" id="ARBA00022723"/>
    </source>
</evidence>
<evidence type="ECO:0000256" key="7">
    <source>
        <dbReference type="PROSITE-ProRule" id="PRU00042"/>
    </source>
</evidence>
<dbReference type="PROSITE" id="PS00028">
    <property type="entry name" value="ZINC_FINGER_C2H2_1"/>
    <property type="match status" value="1"/>
</dbReference>
<feature type="domain" description="C2H2-type" evidence="9">
    <location>
        <begin position="654"/>
        <end position="681"/>
    </location>
</feature>
<feature type="compositionally biased region" description="Polar residues" evidence="8">
    <location>
        <begin position="1"/>
        <end position="11"/>
    </location>
</feature>
<protein>
    <submittedName>
        <fullName evidence="10">C2H2 transcription factor</fullName>
    </submittedName>
</protein>
<feature type="region of interest" description="Disordered" evidence="8">
    <location>
        <begin position="861"/>
        <end position="889"/>
    </location>
</feature>
<feature type="compositionally biased region" description="Low complexity" evidence="8">
    <location>
        <begin position="430"/>
        <end position="443"/>
    </location>
</feature>